<keyword evidence="2" id="KW-0436">Ligase</keyword>
<evidence type="ECO:0008006" key="7">
    <source>
        <dbReference type="Google" id="ProtNLM"/>
    </source>
</evidence>
<keyword evidence="6" id="KW-1185">Reference proteome</keyword>
<organism evidence="5 6">
    <name type="scientific">[Torrubiella] hemipterigena</name>
    <dbReference type="NCBI Taxonomy" id="1531966"/>
    <lineage>
        <taxon>Eukaryota</taxon>
        <taxon>Fungi</taxon>
        <taxon>Dikarya</taxon>
        <taxon>Ascomycota</taxon>
        <taxon>Pezizomycotina</taxon>
        <taxon>Sordariomycetes</taxon>
        <taxon>Hypocreomycetidae</taxon>
        <taxon>Hypocreales</taxon>
        <taxon>Clavicipitaceae</taxon>
        <taxon>Clavicipitaceae incertae sedis</taxon>
        <taxon>'Torrubiella' clade</taxon>
    </lineage>
</organism>
<dbReference type="Gene3D" id="3.40.50.12780">
    <property type="entry name" value="N-terminal domain of ligase-like"/>
    <property type="match status" value="1"/>
</dbReference>
<dbReference type="GO" id="GO:0016405">
    <property type="term" value="F:CoA-ligase activity"/>
    <property type="evidence" value="ECO:0007669"/>
    <property type="project" value="TreeGrafter"/>
</dbReference>
<dbReference type="Pfam" id="PF13193">
    <property type="entry name" value="AMP-binding_C"/>
    <property type="match status" value="1"/>
</dbReference>
<protein>
    <recommendedName>
        <fullName evidence="7">4-coumarate-CoA ligase 2</fullName>
    </recommendedName>
</protein>
<dbReference type="InterPro" id="IPR025110">
    <property type="entry name" value="AMP-bd_C"/>
</dbReference>
<evidence type="ECO:0000313" key="6">
    <source>
        <dbReference type="Proteomes" id="UP000039046"/>
    </source>
</evidence>
<dbReference type="PROSITE" id="PS00455">
    <property type="entry name" value="AMP_BINDING"/>
    <property type="match status" value="1"/>
</dbReference>
<dbReference type="OrthoDB" id="1898221at2759"/>
<dbReference type="AlphaFoldDB" id="A0A0A1TAU0"/>
<dbReference type="Gene3D" id="3.30.300.30">
    <property type="match status" value="1"/>
</dbReference>
<evidence type="ECO:0000256" key="1">
    <source>
        <dbReference type="ARBA" id="ARBA00006432"/>
    </source>
</evidence>
<dbReference type="CDD" id="cd05911">
    <property type="entry name" value="Firefly_Luc_like"/>
    <property type="match status" value="1"/>
</dbReference>
<proteinExistence type="inferred from homology"/>
<dbReference type="STRING" id="1531966.A0A0A1TAU0"/>
<evidence type="ECO:0000256" key="2">
    <source>
        <dbReference type="ARBA" id="ARBA00022598"/>
    </source>
</evidence>
<dbReference type="HOGENOM" id="CLU_000022_59_2_1"/>
<evidence type="ECO:0000259" key="3">
    <source>
        <dbReference type="Pfam" id="PF00501"/>
    </source>
</evidence>
<dbReference type="InterPro" id="IPR042099">
    <property type="entry name" value="ANL_N_sf"/>
</dbReference>
<dbReference type="Proteomes" id="UP000039046">
    <property type="component" value="Unassembled WGS sequence"/>
</dbReference>
<dbReference type="PANTHER" id="PTHR24096">
    <property type="entry name" value="LONG-CHAIN-FATTY-ACID--COA LIGASE"/>
    <property type="match status" value="1"/>
</dbReference>
<dbReference type="EMBL" id="CDHN01000002">
    <property type="protein sequence ID" value="CEJ83947.1"/>
    <property type="molecule type" value="Genomic_DNA"/>
</dbReference>
<accession>A0A0A1TAU0</accession>
<dbReference type="PANTHER" id="PTHR24096:SF149">
    <property type="entry name" value="AMP-BINDING DOMAIN-CONTAINING PROTEIN-RELATED"/>
    <property type="match status" value="1"/>
</dbReference>
<reference evidence="5 6" key="1">
    <citation type="journal article" date="2015" name="Genome Announc.">
        <title>Draft Genome Sequence and Gene Annotation of the Entomopathogenic Fungus Verticillium hemipterigenum.</title>
        <authorList>
            <person name="Horn F."/>
            <person name="Habel A."/>
            <person name="Scharf D.H."/>
            <person name="Dworschak J."/>
            <person name="Brakhage A.A."/>
            <person name="Guthke R."/>
            <person name="Hertweck C."/>
            <person name="Linde J."/>
        </authorList>
    </citation>
    <scope>NUCLEOTIDE SEQUENCE [LARGE SCALE GENOMIC DNA]</scope>
</reference>
<feature type="domain" description="AMP-binding enzyme C-terminal" evidence="4">
    <location>
        <begin position="448"/>
        <end position="526"/>
    </location>
</feature>
<dbReference type="GO" id="GO:0019748">
    <property type="term" value="P:secondary metabolic process"/>
    <property type="evidence" value="ECO:0007669"/>
    <property type="project" value="TreeGrafter"/>
</dbReference>
<dbReference type="InterPro" id="IPR045851">
    <property type="entry name" value="AMP-bd_C_sf"/>
</dbReference>
<dbReference type="InterPro" id="IPR000873">
    <property type="entry name" value="AMP-dep_synth/lig_dom"/>
</dbReference>
<dbReference type="InterPro" id="IPR020845">
    <property type="entry name" value="AMP-binding_CS"/>
</dbReference>
<feature type="domain" description="AMP-dependent synthetase/ligase" evidence="3">
    <location>
        <begin position="44"/>
        <end position="397"/>
    </location>
</feature>
<evidence type="ECO:0000313" key="5">
    <source>
        <dbReference type="EMBL" id="CEJ83947.1"/>
    </source>
</evidence>
<dbReference type="SUPFAM" id="SSF56801">
    <property type="entry name" value="Acetyl-CoA synthetase-like"/>
    <property type="match status" value="1"/>
</dbReference>
<evidence type="ECO:0000259" key="4">
    <source>
        <dbReference type="Pfam" id="PF13193"/>
    </source>
</evidence>
<sequence>MIFKSLHKEITVPPGITYWDWLLSDNAAFPVPNDPNTGYVDGITGQRITFHQVRDYSISLASALVNEHNLRPGDVVSICSPNTIWYPLCTLAVMRAGGIPALSSPAYTEDEFVHTIGTVKSRFIIASSDALPLIGKAGKRLGISDSRTFSMEEATGGFKSIQDMIKKYHGPTTPSQPLPAGKTNGQVPGVLCFSSGTTGLPKAVMVSHQNLIAQCLQVLATTYPDHKKVLAVLPFYHITGVVKLMTFPLILNAEVVVLSKFTMKALLDAVARHRIPELQLVPPLLIRLVRDPLVEKYDLSFVKRFGTGAAPTSDEILALLEKKFPGSGIKQGYGLTESTGCITQHPLGVNSYEFAHRAGTLVASTQVKIVKEDGQLAGVDEQGEILAKGPQIFPGYYNNPEASAAAFDEDGFLRTGDQGSIDSNGWLTIHDRIKELIKVKGVQVAPAELEDAVLGHPKVEDAAVVGIPDDYAGELPYAFIVPKPEYAQETGIAQEIVAYIKEKKSRTKWLGGAVVVPVIPKSASGKILRRVLKKEHLEAFKKPVAKL</sequence>
<dbReference type="Pfam" id="PF00501">
    <property type="entry name" value="AMP-binding"/>
    <property type="match status" value="1"/>
</dbReference>
<name>A0A0A1TAU0_9HYPO</name>
<gene>
    <name evidence="5" type="ORF">VHEMI03312</name>
</gene>
<comment type="similarity">
    <text evidence="1">Belongs to the ATP-dependent AMP-binding enzyme family.</text>
</comment>